<dbReference type="RefSeq" id="WP_257742387.1">
    <property type="nucleotide sequence ID" value="NZ_CP096115.1"/>
</dbReference>
<dbReference type="GO" id="GO:0006260">
    <property type="term" value="P:DNA replication"/>
    <property type="evidence" value="ECO:0007669"/>
    <property type="project" value="TreeGrafter"/>
</dbReference>
<dbReference type="Pfam" id="PF01695">
    <property type="entry name" value="IstB_IS21"/>
    <property type="match status" value="1"/>
</dbReference>
<dbReference type="AlphaFoldDB" id="A0A9E7PMW3"/>
<proteinExistence type="predicted"/>
<gene>
    <name evidence="2" type="ORF">L6E24_12915</name>
</gene>
<dbReference type="GeneID" id="74308620"/>
<accession>A0A9E7PMW3</accession>
<dbReference type="InterPro" id="IPR002611">
    <property type="entry name" value="IstB_ATP-bd"/>
</dbReference>
<feature type="domain" description="IstB-like ATP-binding" evidence="1">
    <location>
        <begin position="4"/>
        <end position="111"/>
    </location>
</feature>
<protein>
    <submittedName>
        <fullName evidence="2">ATP-binding protein</fullName>
    </submittedName>
</protein>
<dbReference type="KEGG" id="mend:L6E24_12915"/>
<keyword evidence="2" id="KW-0547">Nucleotide-binding</keyword>
<dbReference type="PANTHER" id="PTHR30050">
    <property type="entry name" value="CHROMOSOMAL REPLICATION INITIATOR PROTEIN DNAA"/>
    <property type="match status" value="1"/>
</dbReference>
<keyword evidence="2" id="KW-0067">ATP-binding</keyword>
<sequence>MTKTVIRDLATLRFVDIGENVVFLGLPGVGKTHLAIGLGVAAIEQRIPVIFLNASVLIERLKEAHHIGQLNRYLKKLTRPCVLIIDEIGYLPFDADAAYCFFQLISRRYETCVGKTEKVRILF</sequence>
<dbReference type="GO" id="GO:0005524">
    <property type="term" value="F:ATP binding"/>
    <property type="evidence" value="ECO:0007669"/>
    <property type="project" value="UniProtKB-KW"/>
</dbReference>
<organism evidence="2 3">
    <name type="scientific">Methanoplanus endosymbiosus</name>
    <dbReference type="NCBI Taxonomy" id="33865"/>
    <lineage>
        <taxon>Archaea</taxon>
        <taxon>Methanobacteriati</taxon>
        <taxon>Methanobacteriota</taxon>
        <taxon>Stenosarchaea group</taxon>
        <taxon>Methanomicrobia</taxon>
        <taxon>Methanomicrobiales</taxon>
        <taxon>Methanomicrobiaceae</taxon>
        <taxon>Methanoplanus</taxon>
    </lineage>
</organism>
<evidence type="ECO:0000313" key="3">
    <source>
        <dbReference type="Proteomes" id="UP001060368"/>
    </source>
</evidence>
<dbReference type="InterPro" id="IPR027417">
    <property type="entry name" value="P-loop_NTPase"/>
</dbReference>
<evidence type="ECO:0000313" key="2">
    <source>
        <dbReference type="EMBL" id="UUX92237.1"/>
    </source>
</evidence>
<dbReference type="PANTHER" id="PTHR30050:SF4">
    <property type="entry name" value="ATP-BINDING PROTEIN RV3427C IN INSERTION SEQUENCE-RELATED"/>
    <property type="match status" value="1"/>
</dbReference>
<dbReference type="CDD" id="cd00009">
    <property type="entry name" value="AAA"/>
    <property type="match status" value="1"/>
</dbReference>
<evidence type="ECO:0000259" key="1">
    <source>
        <dbReference type="Pfam" id="PF01695"/>
    </source>
</evidence>
<keyword evidence="3" id="KW-1185">Reference proteome</keyword>
<dbReference type="EMBL" id="CP096115">
    <property type="protein sequence ID" value="UUX92237.1"/>
    <property type="molecule type" value="Genomic_DNA"/>
</dbReference>
<dbReference type="SUPFAM" id="SSF52540">
    <property type="entry name" value="P-loop containing nucleoside triphosphate hydrolases"/>
    <property type="match status" value="1"/>
</dbReference>
<dbReference type="Gene3D" id="3.40.50.300">
    <property type="entry name" value="P-loop containing nucleotide triphosphate hydrolases"/>
    <property type="match status" value="1"/>
</dbReference>
<dbReference type="Proteomes" id="UP001060368">
    <property type="component" value="Chromosome"/>
</dbReference>
<name>A0A9E7PMW3_9EURY</name>
<reference evidence="2" key="1">
    <citation type="submission" date="2022-04" db="EMBL/GenBank/DDBJ databases">
        <title>Complete genome of Methanoplanus endosymbiosus DSM 3599.</title>
        <authorList>
            <person name="Chen S.-C."/>
            <person name="You Y.-T."/>
            <person name="Zhou Y.-Z."/>
            <person name="Lai M.-C."/>
        </authorList>
    </citation>
    <scope>NUCLEOTIDE SEQUENCE</scope>
    <source>
        <strain evidence="2">DSM 3599</strain>
    </source>
</reference>